<reference evidence="4" key="1">
    <citation type="submission" date="2016-08" db="EMBL/GenBank/DDBJ databases">
        <title>Complete Genome Seqeunce of Paenibacillus sp. nov. IHBB 9852 from high altitute lake of Indian trans-Himalayas.</title>
        <authorList>
            <person name="Kiran S."/>
            <person name="Swarnkar M.K."/>
            <person name="Rana A."/>
            <person name="Tewari R."/>
            <person name="Gulati A."/>
        </authorList>
    </citation>
    <scope>NUCLEOTIDE SEQUENCE [LARGE SCALE GENOMIC DNA]</scope>
    <source>
        <strain evidence="4">IHBB 9852</strain>
    </source>
</reference>
<keyword evidence="2" id="KW-0012">Acyltransferase</keyword>
<dbReference type="GO" id="GO:0016747">
    <property type="term" value="F:acyltransferase activity, transferring groups other than amino-acyl groups"/>
    <property type="evidence" value="ECO:0007669"/>
    <property type="project" value="InterPro"/>
</dbReference>
<evidence type="ECO:0000259" key="3">
    <source>
        <dbReference type="PROSITE" id="PS51186"/>
    </source>
</evidence>
<dbReference type="InterPro" id="IPR050680">
    <property type="entry name" value="YpeA/RimI_acetyltransf"/>
</dbReference>
<accession>A0A1B2E7R4</accession>
<evidence type="ECO:0000313" key="4">
    <source>
        <dbReference type="EMBL" id="ANY75932.1"/>
    </source>
</evidence>
<protein>
    <submittedName>
        <fullName evidence="4">GNAT family N-acetyltransferase</fullName>
    </submittedName>
</protein>
<sequence>MDDKRIEEMTLNAWPAFQTIVRNGWLLRLASGFTKRSNSVSALYSEPSVDLHEQIQYCERVYAREGLDVVFKITPFNPPELDSILEEQGYSVLDPTSLKVLDSLDHAPAPTYQDVTVYEQLSSEWMDDLTGITGLSARNREIKQQLFSRSSIPYGFFTLYDQGRPAACGIGALEENVVGIFDIATAPAYRKRDYGTQILLHILQWARVKGATSSYLQVVQTNLPANRLYDRLHYRELYAYWYRAKHVE</sequence>
<dbReference type="KEGG" id="pib:BBD41_27020"/>
<dbReference type="SUPFAM" id="SSF55729">
    <property type="entry name" value="Acyl-CoA N-acyltransferases (Nat)"/>
    <property type="match status" value="1"/>
</dbReference>
<dbReference type="PROSITE" id="PS51186">
    <property type="entry name" value="GNAT"/>
    <property type="match status" value="1"/>
</dbReference>
<feature type="domain" description="N-acetyltransferase" evidence="3">
    <location>
        <begin position="116"/>
        <end position="248"/>
    </location>
</feature>
<dbReference type="InterPro" id="IPR000182">
    <property type="entry name" value="GNAT_dom"/>
</dbReference>
<dbReference type="PANTHER" id="PTHR43420">
    <property type="entry name" value="ACETYLTRANSFERASE"/>
    <property type="match status" value="1"/>
</dbReference>
<dbReference type="RefSeq" id="WP_099479797.1">
    <property type="nucleotide sequence ID" value="NZ_CP016809.1"/>
</dbReference>
<dbReference type="AlphaFoldDB" id="A0A1B2E7R4"/>
<organism evidence="4">
    <name type="scientific">Paenibacillus ihbetae</name>
    <dbReference type="NCBI Taxonomy" id="1870820"/>
    <lineage>
        <taxon>Bacteria</taxon>
        <taxon>Bacillati</taxon>
        <taxon>Bacillota</taxon>
        <taxon>Bacilli</taxon>
        <taxon>Bacillales</taxon>
        <taxon>Paenibacillaceae</taxon>
        <taxon>Paenibacillus</taxon>
    </lineage>
</organism>
<dbReference type="CDD" id="cd04301">
    <property type="entry name" value="NAT_SF"/>
    <property type="match status" value="1"/>
</dbReference>
<dbReference type="InterPro" id="IPR016181">
    <property type="entry name" value="Acyl_CoA_acyltransferase"/>
</dbReference>
<dbReference type="EMBL" id="CP016809">
    <property type="protein sequence ID" value="ANY75932.1"/>
    <property type="molecule type" value="Genomic_DNA"/>
</dbReference>
<dbReference type="Pfam" id="PF24553">
    <property type="entry name" value="Rv0428c_C"/>
    <property type="match status" value="1"/>
</dbReference>
<gene>
    <name evidence="4" type="ORF">BBD41_27020</name>
</gene>
<evidence type="ECO:0000256" key="2">
    <source>
        <dbReference type="ARBA" id="ARBA00023315"/>
    </source>
</evidence>
<keyword evidence="1 4" id="KW-0808">Transferase</keyword>
<evidence type="ECO:0000256" key="1">
    <source>
        <dbReference type="ARBA" id="ARBA00022679"/>
    </source>
</evidence>
<dbReference type="PANTHER" id="PTHR43420:SF12">
    <property type="entry name" value="N-ACETYLTRANSFERASE DOMAIN-CONTAINING PROTEIN"/>
    <property type="match status" value="1"/>
</dbReference>
<dbReference type="Gene3D" id="3.40.630.30">
    <property type="match status" value="1"/>
</dbReference>
<dbReference type="InterPro" id="IPR056935">
    <property type="entry name" value="Rv0428c-like_C"/>
</dbReference>
<name>A0A1B2E7R4_9BACL</name>
<proteinExistence type="predicted"/>